<dbReference type="Pfam" id="PF00300">
    <property type="entry name" value="His_Phos_1"/>
    <property type="match status" value="1"/>
</dbReference>
<organism evidence="1 2">
    <name type="scientific">Burkholderia ambifaria</name>
    <dbReference type="NCBI Taxonomy" id="152480"/>
    <lineage>
        <taxon>Bacteria</taxon>
        <taxon>Pseudomonadati</taxon>
        <taxon>Pseudomonadota</taxon>
        <taxon>Betaproteobacteria</taxon>
        <taxon>Burkholderiales</taxon>
        <taxon>Burkholderiaceae</taxon>
        <taxon>Burkholderia</taxon>
        <taxon>Burkholderia cepacia complex</taxon>
    </lineage>
</organism>
<dbReference type="Gene3D" id="3.40.50.1240">
    <property type="entry name" value="Phosphoglycerate mutase-like"/>
    <property type="match status" value="1"/>
</dbReference>
<accession>A0AA41EA52</accession>
<dbReference type="SUPFAM" id="SSF53254">
    <property type="entry name" value="Phosphoglycerate mutase-like"/>
    <property type="match status" value="1"/>
</dbReference>
<protein>
    <submittedName>
        <fullName evidence="1">Histidine phosphatase family protein</fullName>
    </submittedName>
</protein>
<dbReference type="EMBL" id="JAGSVG010000018">
    <property type="protein sequence ID" value="MBR8131143.1"/>
    <property type="molecule type" value="Genomic_DNA"/>
</dbReference>
<comment type="caution">
    <text evidence="1">The sequence shown here is derived from an EMBL/GenBank/DDBJ whole genome shotgun (WGS) entry which is preliminary data.</text>
</comment>
<dbReference type="Proteomes" id="UP000682266">
    <property type="component" value="Unassembled WGS sequence"/>
</dbReference>
<sequence>MTQPALLRLIAHAPTRAMRTGAFPADDPLDAPGLAEAAALRERYAGAPGAIVLCSPARCARQTADALRLRAAIDDALRDVDYGHWHGKRLHDLARDLPDELGAWIDDPAASPHGGESFEDVVRRIGAWLNVLPRSRDIVAITHAAIVRAAIAHVRRMDANAATRIDVAPLSCTVFAASEDGWTSITDDVRRDADA</sequence>
<dbReference type="InterPro" id="IPR013078">
    <property type="entry name" value="His_Pase_superF_clade-1"/>
</dbReference>
<dbReference type="RefSeq" id="WP_105785480.1">
    <property type="nucleotide sequence ID" value="NZ_CADERF010000020.1"/>
</dbReference>
<evidence type="ECO:0000313" key="2">
    <source>
        <dbReference type="Proteomes" id="UP000682266"/>
    </source>
</evidence>
<dbReference type="AlphaFoldDB" id="A0AA41EA52"/>
<reference evidence="1" key="1">
    <citation type="submission" date="2021-04" db="EMBL/GenBank/DDBJ databases">
        <title>A collection of bacterial strains from the Burkholderia cepacia Research Laboratory and Repository.</title>
        <authorList>
            <person name="Lipuma J."/>
            <person name="Spilker T."/>
        </authorList>
    </citation>
    <scope>NUCLEOTIDE SEQUENCE</scope>
    <source>
        <strain evidence="1">AU36012</strain>
    </source>
</reference>
<proteinExistence type="predicted"/>
<dbReference type="InterPro" id="IPR029033">
    <property type="entry name" value="His_PPase_superfam"/>
</dbReference>
<dbReference type="SMART" id="SM00855">
    <property type="entry name" value="PGAM"/>
    <property type="match status" value="1"/>
</dbReference>
<name>A0AA41EA52_9BURK</name>
<evidence type="ECO:0000313" key="1">
    <source>
        <dbReference type="EMBL" id="MBR8131143.1"/>
    </source>
</evidence>
<gene>
    <name evidence="1" type="ORF">KDW93_19590</name>
</gene>